<feature type="domain" description="Alpha-L-arabinofuranosidase C-terminal" evidence="9">
    <location>
        <begin position="292"/>
        <end position="482"/>
    </location>
</feature>
<dbReference type="InterPro" id="IPR010720">
    <property type="entry name" value="Alpha-L-AF_C"/>
</dbReference>
<reference evidence="10 11" key="1">
    <citation type="submission" date="2020-05" db="EMBL/GenBank/DDBJ databases">
        <title>Identification and distribution of gene clusters putatively required for synthesis of sphingolipid metabolism inhibitors in phylogenetically diverse species of the filamentous fungus Fusarium.</title>
        <authorList>
            <person name="Kim H.-S."/>
            <person name="Busman M."/>
            <person name="Brown D.W."/>
            <person name="Divon H."/>
            <person name="Uhlig S."/>
            <person name="Proctor R.H."/>
        </authorList>
    </citation>
    <scope>NUCLEOTIDE SEQUENCE [LARGE SCALE GENOMIC DNA]</scope>
    <source>
        <strain evidence="10 11">NRRL 20693</strain>
    </source>
</reference>
<dbReference type="Proteomes" id="UP000567885">
    <property type="component" value="Unassembled WGS sequence"/>
</dbReference>
<evidence type="ECO:0000256" key="3">
    <source>
        <dbReference type="ARBA" id="ARBA00007186"/>
    </source>
</evidence>
<dbReference type="PANTHER" id="PTHR43576:SF3">
    <property type="entry name" value="ALPHA-L-ARABINOFURANOSIDASE C"/>
    <property type="match status" value="1"/>
</dbReference>
<dbReference type="SUPFAM" id="SSF51011">
    <property type="entry name" value="Glycosyl hydrolase domain"/>
    <property type="match status" value="1"/>
</dbReference>
<keyword evidence="5" id="KW-0378">Hydrolase</keyword>
<dbReference type="GO" id="GO:0046556">
    <property type="term" value="F:alpha-L-arabinofuranosidase activity"/>
    <property type="evidence" value="ECO:0007669"/>
    <property type="project" value="UniProtKB-EC"/>
</dbReference>
<dbReference type="GO" id="GO:0046373">
    <property type="term" value="P:L-arabinose metabolic process"/>
    <property type="evidence" value="ECO:0007669"/>
    <property type="project" value="InterPro"/>
</dbReference>
<dbReference type="InterPro" id="IPR055235">
    <property type="entry name" value="ASD1_cat"/>
</dbReference>
<evidence type="ECO:0000256" key="5">
    <source>
        <dbReference type="ARBA" id="ARBA00022801"/>
    </source>
</evidence>
<dbReference type="GO" id="GO:0031222">
    <property type="term" value="P:arabinan catabolic process"/>
    <property type="evidence" value="ECO:0007669"/>
    <property type="project" value="UniProtKB-UniPathway"/>
</dbReference>
<dbReference type="EMBL" id="JAAGWQ010000099">
    <property type="protein sequence ID" value="KAF5667833.1"/>
    <property type="molecule type" value="Genomic_DNA"/>
</dbReference>
<dbReference type="Pfam" id="PF22848">
    <property type="entry name" value="ASD1_dom"/>
    <property type="match status" value="1"/>
</dbReference>
<evidence type="ECO:0000256" key="6">
    <source>
        <dbReference type="ARBA" id="ARBA00023277"/>
    </source>
</evidence>
<evidence type="ECO:0000256" key="4">
    <source>
        <dbReference type="ARBA" id="ARBA00012670"/>
    </source>
</evidence>
<gene>
    <name evidence="10" type="ORF">FHETE_5602</name>
</gene>
<dbReference type="AlphaFoldDB" id="A0A8H5WRP3"/>
<evidence type="ECO:0000256" key="7">
    <source>
        <dbReference type="ARBA" id="ARBA00023295"/>
    </source>
</evidence>
<evidence type="ECO:0000256" key="8">
    <source>
        <dbReference type="ARBA" id="ARBA00037415"/>
    </source>
</evidence>
<evidence type="ECO:0000313" key="10">
    <source>
        <dbReference type="EMBL" id="KAF5667833.1"/>
    </source>
</evidence>
<comment type="pathway">
    <text evidence="2">Glycan metabolism; L-arabinan degradation.</text>
</comment>
<comment type="similarity">
    <text evidence="3">Belongs to the glycosyl hydrolase 51 family.</text>
</comment>
<comment type="caution">
    <text evidence="10">The sequence shown here is derived from an EMBL/GenBank/DDBJ whole genome shotgun (WGS) entry which is preliminary data.</text>
</comment>
<dbReference type="EC" id="3.2.1.55" evidence="4"/>
<accession>A0A8H5WRP3</accession>
<evidence type="ECO:0000256" key="1">
    <source>
        <dbReference type="ARBA" id="ARBA00001462"/>
    </source>
</evidence>
<dbReference type="OrthoDB" id="3032304at2759"/>
<proteinExistence type="inferred from homology"/>
<name>A0A8H5WRP3_FUSHE</name>
<dbReference type="Pfam" id="PF06964">
    <property type="entry name" value="Alpha-L-AF_C"/>
    <property type="match status" value="1"/>
</dbReference>
<comment type="catalytic activity">
    <reaction evidence="1">
        <text>Hydrolysis of terminal non-reducing alpha-L-arabinofuranoside residues in alpha-L-arabinosides.</text>
        <dbReference type="EC" id="3.2.1.55"/>
    </reaction>
</comment>
<dbReference type="PANTHER" id="PTHR43576">
    <property type="entry name" value="ALPHA-L-ARABINOFURANOSIDASE C-RELATED"/>
    <property type="match status" value="1"/>
</dbReference>
<dbReference type="UniPathway" id="UPA00667"/>
<dbReference type="SUPFAM" id="SSF51445">
    <property type="entry name" value="(Trans)glycosidases"/>
    <property type="match status" value="1"/>
</dbReference>
<comment type="function">
    <text evidence="8">Alpha-L-arabinofuranosidase involved in the degradation of arabinoxylan, a major component of plant hemicellulose. Acts only on small linear 1,5-alpha-linked L-arabinofuranosyl oligosaccharides.</text>
</comment>
<dbReference type="Gene3D" id="2.60.40.1180">
    <property type="entry name" value="Golgi alpha-mannosidase II"/>
    <property type="match status" value="1"/>
</dbReference>
<evidence type="ECO:0000313" key="11">
    <source>
        <dbReference type="Proteomes" id="UP000567885"/>
    </source>
</evidence>
<evidence type="ECO:0000256" key="2">
    <source>
        <dbReference type="ARBA" id="ARBA00004834"/>
    </source>
</evidence>
<keyword evidence="6" id="KW-0119">Carbohydrate metabolism</keyword>
<dbReference type="SMART" id="SM00813">
    <property type="entry name" value="Alpha-L-AF_C"/>
    <property type="match status" value="1"/>
</dbReference>
<keyword evidence="7" id="KW-0326">Glycosidase</keyword>
<dbReference type="InterPro" id="IPR017853">
    <property type="entry name" value="GH"/>
</dbReference>
<organism evidence="10 11">
    <name type="scientific">Fusarium heterosporum</name>
    <dbReference type="NCBI Taxonomy" id="42747"/>
    <lineage>
        <taxon>Eukaryota</taxon>
        <taxon>Fungi</taxon>
        <taxon>Dikarya</taxon>
        <taxon>Ascomycota</taxon>
        <taxon>Pezizomycotina</taxon>
        <taxon>Sordariomycetes</taxon>
        <taxon>Hypocreomycetidae</taxon>
        <taxon>Hypocreales</taxon>
        <taxon>Nectriaceae</taxon>
        <taxon>Fusarium</taxon>
        <taxon>Fusarium heterosporum species complex</taxon>
    </lineage>
</organism>
<dbReference type="InterPro" id="IPR013780">
    <property type="entry name" value="Glyco_hydro_b"/>
</dbReference>
<sequence length="490" mass="54618">MATFTRIADDERPSITVDPTAVISKIEDNIYGGFTEHMGRCIYGGIYDPGNPLSDENGFRKDVIEAMKELNCPVVRYPGGNFVATYHWQDGVGPKEKRPARPELAWIGTESNEFGTDEFLKWCGVVGTEPYFCLNFGTGTLDEDQVTTPISVAKTAVKYWALGNEMWGAWQVGQMTKEDYAKKAYQWAKAIKLLDPNVELILCGETGHSTWDSYVIKECIKFDIHGLGGSTTASLIDQHSIHIYTASSDHYKNATAPRSAERAIEIAAGLIDLARIENNVPPTVRRQKICFDEWNVWDPVRAPGEEGAEEKYNLSDALAVAIWLNVFIRQSKHMGMANIAQSVNVISPLMTTKDGILKQSTWWPLLLYSKYMRGSTIAVNLRGGEYLGDTQPAWIRGTIETPWLDVSAALDKDGVVNLAVVNIHQEKDFETELKGLTAGKEVEVHTVNGADVKVVNTAEKEEVGIKESKWNGEGLFTFTKHSFTLLRWKL</sequence>
<evidence type="ECO:0000259" key="9">
    <source>
        <dbReference type="SMART" id="SM00813"/>
    </source>
</evidence>
<protein>
    <recommendedName>
        <fullName evidence="4">non-reducing end alpha-L-arabinofuranosidase</fullName>
        <ecNumber evidence="4">3.2.1.55</ecNumber>
    </recommendedName>
</protein>
<dbReference type="Gene3D" id="3.20.20.80">
    <property type="entry name" value="Glycosidases"/>
    <property type="match status" value="1"/>
</dbReference>
<keyword evidence="11" id="KW-1185">Reference proteome</keyword>